<dbReference type="InterPro" id="IPR036962">
    <property type="entry name" value="Glyco_hydro_3_N_sf"/>
</dbReference>
<dbReference type="InterPro" id="IPR001764">
    <property type="entry name" value="Glyco_hydro_3_N"/>
</dbReference>
<dbReference type="Gene3D" id="3.20.20.300">
    <property type="entry name" value="Glycoside hydrolase, family 3, N-terminal domain"/>
    <property type="match status" value="1"/>
</dbReference>
<keyword evidence="2 5" id="KW-0378">Hydrolase</keyword>
<reference evidence="5 6" key="1">
    <citation type="submission" date="2019-01" db="EMBL/GenBank/DDBJ databases">
        <title>Sinorhodobacter populi sp. nov. isolated from the symptomatic bark tissue of Populus euramericana canker.</title>
        <authorList>
            <person name="Xu G."/>
        </authorList>
    </citation>
    <scope>NUCLEOTIDE SEQUENCE [LARGE SCALE GENOMIC DNA]</scope>
    <source>
        <strain evidence="5 6">CCTCC AB2012026</strain>
    </source>
</reference>
<dbReference type="InterPro" id="IPR050226">
    <property type="entry name" value="NagZ_Beta-hexosaminidase"/>
</dbReference>
<dbReference type="RefSeq" id="WP_128152100.1">
    <property type="nucleotide sequence ID" value="NZ_SAVB01000032.1"/>
</dbReference>
<evidence type="ECO:0000313" key="6">
    <source>
        <dbReference type="Proteomes" id="UP000286594"/>
    </source>
</evidence>
<dbReference type="AlphaFoldDB" id="A0A443L5K3"/>
<keyword evidence="6" id="KW-1185">Reference proteome</keyword>
<evidence type="ECO:0000313" key="5">
    <source>
        <dbReference type="EMBL" id="RWR44341.1"/>
    </source>
</evidence>
<evidence type="ECO:0000256" key="2">
    <source>
        <dbReference type="ARBA" id="ARBA00022801"/>
    </source>
</evidence>
<comment type="caution">
    <text evidence="5">The sequence shown here is derived from an EMBL/GenBank/DDBJ whole genome shotgun (WGS) entry which is preliminary data.</text>
</comment>
<dbReference type="Pfam" id="PF00933">
    <property type="entry name" value="Glyco_hydro_3"/>
    <property type="match status" value="1"/>
</dbReference>
<proteinExistence type="inferred from homology"/>
<organism evidence="5 6">
    <name type="scientific">Paenirhodobacter ferrireducens</name>
    <dbReference type="NCBI Taxonomy" id="1215032"/>
    <lineage>
        <taxon>Bacteria</taxon>
        <taxon>Pseudomonadati</taxon>
        <taxon>Pseudomonadota</taxon>
        <taxon>Alphaproteobacteria</taxon>
        <taxon>Rhodobacterales</taxon>
        <taxon>Rhodobacter group</taxon>
        <taxon>Paenirhodobacter</taxon>
    </lineage>
</organism>
<accession>A0A443L5K3</accession>
<dbReference type="PANTHER" id="PTHR30480:SF16">
    <property type="entry name" value="GLYCOSIDE HYDROLASE FAMILY 3 DOMAIN PROTEIN"/>
    <property type="match status" value="1"/>
</dbReference>
<evidence type="ECO:0000256" key="3">
    <source>
        <dbReference type="ARBA" id="ARBA00023295"/>
    </source>
</evidence>
<dbReference type="EMBL" id="SAVB01000032">
    <property type="protein sequence ID" value="RWR44341.1"/>
    <property type="molecule type" value="Genomic_DNA"/>
</dbReference>
<evidence type="ECO:0000256" key="1">
    <source>
        <dbReference type="ARBA" id="ARBA00005336"/>
    </source>
</evidence>
<name>A0A443L5K3_9RHOB</name>
<dbReference type="SUPFAM" id="SSF51445">
    <property type="entry name" value="(Trans)glycosidases"/>
    <property type="match status" value="1"/>
</dbReference>
<dbReference type="GO" id="GO:0009254">
    <property type="term" value="P:peptidoglycan turnover"/>
    <property type="evidence" value="ECO:0007669"/>
    <property type="project" value="TreeGrafter"/>
</dbReference>
<protein>
    <submittedName>
        <fullName evidence="5">Glycoside hydrolase</fullName>
    </submittedName>
</protein>
<gene>
    <name evidence="5" type="ORF">EOW65_18895</name>
</gene>
<sequence>MRPEDDAFAVLLPAIDDLVLTDPLTRFLSEGGRALLIGETRAEYLAREMSPARRAGETAADLRALTERIGRLVGPGLIALDQEPAGIQRLHGLVPGLPGADTLLTMPSEEIRAAAFAMARAARAMGITMLLSPVLDLVTGTNPWLRGRSLGPDGEQVARIGAAFICGVEAAGVVATAKHFPGHHDIDGDPAVEIATVRGDAAALMPGMIPFRAAIAAGVRAVMTGPALVPGMDPRMPSSLSAPTIAALRGMGFTGLVVSDDLDAAGTLRGTRDVATAAVEALIAGADLLLLSAANDLPAIRARIVQAVRAGQLPAPRLAAAADRVRALATRVGGADAH</sequence>
<dbReference type="GO" id="GO:0005975">
    <property type="term" value="P:carbohydrate metabolic process"/>
    <property type="evidence" value="ECO:0007669"/>
    <property type="project" value="InterPro"/>
</dbReference>
<dbReference type="OrthoDB" id="9786661at2"/>
<dbReference type="GO" id="GO:0004553">
    <property type="term" value="F:hydrolase activity, hydrolyzing O-glycosyl compounds"/>
    <property type="evidence" value="ECO:0007669"/>
    <property type="project" value="InterPro"/>
</dbReference>
<dbReference type="Proteomes" id="UP000286594">
    <property type="component" value="Unassembled WGS sequence"/>
</dbReference>
<evidence type="ECO:0000259" key="4">
    <source>
        <dbReference type="Pfam" id="PF00933"/>
    </source>
</evidence>
<keyword evidence="3" id="KW-0326">Glycosidase</keyword>
<comment type="similarity">
    <text evidence="1">Belongs to the glycosyl hydrolase 3 family.</text>
</comment>
<dbReference type="PANTHER" id="PTHR30480">
    <property type="entry name" value="BETA-HEXOSAMINIDASE-RELATED"/>
    <property type="match status" value="1"/>
</dbReference>
<feature type="domain" description="Glycoside hydrolase family 3 N-terminal" evidence="4">
    <location>
        <begin position="70"/>
        <end position="326"/>
    </location>
</feature>
<dbReference type="InterPro" id="IPR017853">
    <property type="entry name" value="GH"/>
</dbReference>